<dbReference type="EMBL" id="DTFV01000116">
    <property type="protein sequence ID" value="HGI31252.1"/>
    <property type="molecule type" value="Genomic_DNA"/>
</dbReference>
<evidence type="ECO:0000313" key="5">
    <source>
        <dbReference type="EMBL" id="HGI31252.1"/>
    </source>
</evidence>
<gene>
    <name evidence="5" type="ORF">ENV30_08125</name>
</gene>
<dbReference type="Gene3D" id="3.40.50.10350">
    <property type="entry name" value="Glycerate kinase, domain 1"/>
    <property type="match status" value="1"/>
</dbReference>
<evidence type="ECO:0000256" key="4">
    <source>
        <dbReference type="PIRNR" id="PIRNR006078"/>
    </source>
</evidence>
<dbReference type="InterPro" id="IPR018197">
    <property type="entry name" value="Glycerate_kinase_RE-like"/>
</dbReference>
<dbReference type="InterPro" id="IPR036129">
    <property type="entry name" value="Glycerate_kinase_sf"/>
</dbReference>
<evidence type="ECO:0000256" key="3">
    <source>
        <dbReference type="ARBA" id="ARBA00022777"/>
    </source>
</evidence>
<dbReference type="InterPro" id="IPR018193">
    <property type="entry name" value="Glyc_kinase_flavodox-like_fold"/>
</dbReference>
<dbReference type="AlphaFoldDB" id="A0A7V3YHL4"/>
<dbReference type="PANTHER" id="PTHR21599:SF0">
    <property type="entry name" value="GLYCERATE KINASE"/>
    <property type="match status" value="1"/>
</dbReference>
<reference evidence="5" key="1">
    <citation type="journal article" date="2020" name="mSystems">
        <title>Genome- and Community-Level Interaction Insights into Carbon Utilization and Element Cycling Functions of Hydrothermarchaeota in Hydrothermal Sediment.</title>
        <authorList>
            <person name="Zhou Z."/>
            <person name="Liu Y."/>
            <person name="Xu W."/>
            <person name="Pan J."/>
            <person name="Luo Z.H."/>
            <person name="Li M."/>
        </authorList>
    </citation>
    <scope>NUCLEOTIDE SEQUENCE [LARGE SCALE GENOMIC DNA]</scope>
    <source>
        <strain evidence="5">SpSt-747</strain>
    </source>
</reference>
<keyword evidence="3 4" id="KW-0418">Kinase</keyword>
<dbReference type="InterPro" id="IPR004381">
    <property type="entry name" value="Glycerate_kinase"/>
</dbReference>
<dbReference type="PANTHER" id="PTHR21599">
    <property type="entry name" value="GLYCERATE KINASE"/>
    <property type="match status" value="1"/>
</dbReference>
<comment type="caution">
    <text evidence="5">The sequence shown here is derived from an EMBL/GenBank/DDBJ whole genome shotgun (WGS) entry which is preliminary data.</text>
</comment>
<keyword evidence="2 4" id="KW-0808">Transferase</keyword>
<protein>
    <submittedName>
        <fullName evidence="5">Glycerate kinase</fullName>
    </submittedName>
</protein>
<dbReference type="GO" id="GO:0031388">
    <property type="term" value="P:organic acid phosphorylation"/>
    <property type="evidence" value="ECO:0007669"/>
    <property type="project" value="UniProtKB-UniRule"/>
</dbReference>
<comment type="similarity">
    <text evidence="1 4">Belongs to the glycerate kinase type-1 family.</text>
</comment>
<name>A0A7V3YHL4_9BACT</name>
<dbReference type="GO" id="GO:0008887">
    <property type="term" value="F:glycerate kinase activity"/>
    <property type="evidence" value="ECO:0007669"/>
    <property type="project" value="UniProtKB-UniRule"/>
</dbReference>
<accession>A0A7V3YHL4</accession>
<dbReference type="Pfam" id="PF02595">
    <property type="entry name" value="Gly_kinase"/>
    <property type="match status" value="1"/>
</dbReference>
<dbReference type="SUPFAM" id="SSF110738">
    <property type="entry name" value="Glycerate kinase I"/>
    <property type="match status" value="1"/>
</dbReference>
<dbReference type="NCBIfam" id="TIGR00045">
    <property type="entry name" value="glycerate kinase"/>
    <property type="match status" value="1"/>
</dbReference>
<organism evidence="5">
    <name type="scientific">Candidatus Caldatribacterium californiense</name>
    <dbReference type="NCBI Taxonomy" id="1454726"/>
    <lineage>
        <taxon>Bacteria</taxon>
        <taxon>Pseudomonadati</taxon>
        <taxon>Atribacterota</taxon>
        <taxon>Atribacteria</taxon>
        <taxon>Atribacterales</taxon>
        <taxon>Candidatus Caldatribacteriaceae</taxon>
        <taxon>Candidatus Caldatribacterium</taxon>
    </lineage>
</organism>
<sequence>MHIVACPDSFKGSLTSPEAASAIRRGFKRAHSRFQVTEKPLADGGEGTVEVLVRGASGSIEEWEVTGPLWEKVRARLGILPGGTCVLELAQAAGLSLVPEGKRNPRFTTTYGVGELLRFAFERGFRRVVLGVGGSATCDGGMGALAALGVRFLDEEGRELLGIGENLLKISRIDTRDMIRPQKDTELLIASDVTNPLYGPQGAAFVYAPQKGADPEDVRLLDEGLRHFARLIERHLGVLVDDLPGGGAAGGIVAGLFAFFGARIVSGIRLVAEMVGLEEAIAGADLVVSGEGKVDRQTFFGKVVSGVLELCQKHQKPLLILTGKIDWEEIPELPKEIVGIFSIVNGPMSEGEAMKEAGRLLEQVAFALGRLLQSRL</sequence>
<dbReference type="Gene3D" id="3.90.1510.10">
    <property type="entry name" value="Glycerate kinase, domain 2"/>
    <property type="match status" value="1"/>
</dbReference>
<evidence type="ECO:0000256" key="2">
    <source>
        <dbReference type="ARBA" id="ARBA00022679"/>
    </source>
</evidence>
<dbReference type="PIRSF" id="PIRSF006078">
    <property type="entry name" value="GlxK"/>
    <property type="match status" value="1"/>
</dbReference>
<evidence type="ECO:0000256" key="1">
    <source>
        <dbReference type="ARBA" id="ARBA00006284"/>
    </source>
</evidence>
<proteinExistence type="inferred from homology"/>